<keyword evidence="8" id="KW-0175">Coiled coil</keyword>
<evidence type="ECO:0000256" key="1">
    <source>
        <dbReference type="ARBA" id="ARBA00004567"/>
    </source>
</evidence>
<dbReference type="PANTHER" id="PTHR13437:SF2">
    <property type="entry name" value="NUCLEOPORIN P58_P45"/>
    <property type="match status" value="1"/>
</dbReference>
<protein>
    <recommendedName>
        <fullName evidence="12">Nucleoporin NUP49/NSP49</fullName>
    </recommendedName>
</protein>
<keyword evidence="6" id="KW-0906">Nuclear pore complex</keyword>
<dbReference type="AlphaFoldDB" id="A0AAE0TNN6"/>
<evidence type="ECO:0000256" key="2">
    <source>
        <dbReference type="ARBA" id="ARBA00022448"/>
    </source>
</evidence>
<dbReference type="Proteomes" id="UP001274830">
    <property type="component" value="Unassembled WGS sequence"/>
</dbReference>
<keyword evidence="3" id="KW-0509">mRNA transport</keyword>
<evidence type="ECO:0008006" key="12">
    <source>
        <dbReference type="Google" id="ProtNLM"/>
    </source>
</evidence>
<keyword evidence="4" id="KW-0653">Protein transport</keyword>
<organism evidence="10 11">
    <name type="scientific">Recurvomyces mirabilis</name>
    <dbReference type="NCBI Taxonomy" id="574656"/>
    <lineage>
        <taxon>Eukaryota</taxon>
        <taxon>Fungi</taxon>
        <taxon>Dikarya</taxon>
        <taxon>Ascomycota</taxon>
        <taxon>Pezizomycotina</taxon>
        <taxon>Dothideomycetes</taxon>
        <taxon>Dothideomycetidae</taxon>
        <taxon>Mycosphaerellales</taxon>
        <taxon>Teratosphaeriaceae</taxon>
        <taxon>Recurvomyces</taxon>
    </lineage>
</organism>
<feature type="compositionally biased region" description="Low complexity" evidence="9">
    <location>
        <begin position="137"/>
        <end position="161"/>
    </location>
</feature>
<feature type="compositionally biased region" description="Polar residues" evidence="9">
    <location>
        <begin position="164"/>
        <end position="187"/>
    </location>
</feature>
<dbReference type="InterPro" id="IPR024882">
    <property type="entry name" value="NUP58/p45/49"/>
</dbReference>
<dbReference type="GO" id="GO:0015031">
    <property type="term" value="P:protein transport"/>
    <property type="evidence" value="ECO:0007669"/>
    <property type="project" value="UniProtKB-KW"/>
</dbReference>
<dbReference type="Pfam" id="PF13634">
    <property type="entry name" value="Nucleoporin_FG"/>
    <property type="match status" value="1"/>
</dbReference>
<evidence type="ECO:0000256" key="8">
    <source>
        <dbReference type="SAM" id="Coils"/>
    </source>
</evidence>
<evidence type="ECO:0000313" key="11">
    <source>
        <dbReference type="Proteomes" id="UP001274830"/>
    </source>
</evidence>
<dbReference type="InterPro" id="IPR025574">
    <property type="entry name" value="Nucleoporin_FG_rpt"/>
</dbReference>
<keyword evidence="2" id="KW-0813">Transport</keyword>
<evidence type="ECO:0000256" key="6">
    <source>
        <dbReference type="ARBA" id="ARBA00023132"/>
    </source>
</evidence>
<reference evidence="10" key="1">
    <citation type="submission" date="2023-07" db="EMBL/GenBank/DDBJ databases">
        <title>Black Yeasts Isolated from many extreme environments.</title>
        <authorList>
            <person name="Coleine C."/>
            <person name="Stajich J.E."/>
            <person name="Selbmann L."/>
        </authorList>
    </citation>
    <scope>NUCLEOTIDE SEQUENCE</scope>
    <source>
        <strain evidence="10">CCFEE 5485</strain>
    </source>
</reference>
<comment type="caution">
    <text evidence="10">The sequence shown here is derived from an EMBL/GenBank/DDBJ whole genome shotgun (WGS) entry which is preliminary data.</text>
</comment>
<feature type="region of interest" description="Disordered" evidence="9">
    <location>
        <begin position="1"/>
        <end position="196"/>
    </location>
</feature>
<dbReference type="Pfam" id="PF21121">
    <property type="entry name" value="Nup49_C"/>
    <property type="match status" value="1"/>
</dbReference>
<feature type="compositionally biased region" description="Polar residues" evidence="9">
    <location>
        <begin position="111"/>
        <end position="127"/>
    </location>
</feature>
<dbReference type="GO" id="GO:0051028">
    <property type="term" value="P:mRNA transport"/>
    <property type="evidence" value="ECO:0007669"/>
    <property type="project" value="UniProtKB-KW"/>
</dbReference>
<dbReference type="GO" id="GO:0017056">
    <property type="term" value="F:structural constituent of nuclear pore"/>
    <property type="evidence" value="ECO:0007669"/>
    <property type="project" value="InterPro"/>
</dbReference>
<name>A0AAE0TNN6_9PEZI</name>
<proteinExistence type="predicted"/>
<feature type="compositionally biased region" description="Low complexity" evidence="9">
    <location>
        <begin position="19"/>
        <end position="28"/>
    </location>
</feature>
<gene>
    <name evidence="10" type="ORF">LTR78_009916</name>
</gene>
<dbReference type="EMBL" id="JAUTXT010000061">
    <property type="protein sequence ID" value="KAK3670160.1"/>
    <property type="molecule type" value="Genomic_DNA"/>
</dbReference>
<dbReference type="GO" id="GO:0005643">
    <property type="term" value="C:nuclear pore"/>
    <property type="evidence" value="ECO:0007669"/>
    <property type="project" value="UniProtKB-SubCell"/>
</dbReference>
<accession>A0AAE0TNN6</accession>
<keyword evidence="11" id="KW-1185">Reference proteome</keyword>
<feature type="coiled-coil region" evidence="8">
    <location>
        <begin position="388"/>
        <end position="415"/>
    </location>
</feature>
<feature type="region of interest" description="Disordered" evidence="9">
    <location>
        <begin position="214"/>
        <end position="236"/>
    </location>
</feature>
<comment type="subcellular location">
    <subcellularLocation>
        <location evidence="1">Nucleus</location>
        <location evidence="1">Nuclear pore complex</location>
    </subcellularLocation>
</comment>
<evidence type="ECO:0000256" key="3">
    <source>
        <dbReference type="ARBA" id="ARBA00022816"/>
    </source>
</evidence>
<dbReference type="GO" id="GO:0008139">
    <property type="term" value="F:nuclear localization sequence binding"/>
    <property type="evidence" value="ECO:0007669"/>
    <property type="project" value="InterPro"/>
</dbReference>
<evidence type="ECO:0000256" key="7">
    <source>
        <dbReference type="ARBA" id="ARBA00023242"/>
    </source>
</evidence>
<dbReference type="PANTHER" id="PTHR13437">
    <property type="entry name" value="NUCLEOPORIN P58/P45 NUCLEOPORIN-LIKE PROTEIN 1"/>
    <property type="match status" value="1"/>
</dbReference>
<keyword evidence="7" id="KW-0539">Nucleus</keyword>
<sequence>MGRSNSLSLNTTGANLFGQQPQNNNNPPSQAGSLFGGPAASQGQGQAGGSLFGGSTGGGGGLFGNTTNTNASQPQPQQAGGLFGNSTAQQQPAGGSLFGNTTQQPQQQQQSAGLFSNMPPNQTSNNTTGGGLFGSLNQQPTQQPQQNTTSLFGTSGTSLFGNAPANNQQVTGNMFHPSQNPTSQRPPGNSLFGMSAVNPNQLNASLLGASQFRASQNPSQLPGRLSMGQAPPTAQQQAATIGAVKVHMNDLRGITRFADCVDEVQNQFETMDTMIKNQEKFCREIQALLGKHEQDVESIAPSVAVVREKARDVEMALETDAQIVDGNRKILESDRKDFGRAQRVAENLLLPPSYQVPNAVAGYGTGARSGNTDDYDTDLIGNYFLPLTTSLQTQLEQYTNNLTEIENHMRVIESSAVQQAQHLAAKRAGIAAGGNGGRGGGGSGEETVRDLAETLRGFEASILGVAGVVGECREGVDGLVLGRLGERGQVGGRGW</sequence>
<feature type="compositionally biased region" description="Polar residues" evidence="9">
    <location>
        <begin position="1"/>
        <end position="18"/>
    </location>
</feature>
<evidence type="ECO:0000256" key="4">
    <source>
        <dbReference type="ARBA" id="ARBA00022927"/>
    </source>
</evidence>
<feature type="compositionally biased region" description="Gly residues" evidence="9">
    <location>
        <begin position="45"/>
        <end position="63"/>
    </location>
</feature>
<keyword evidence="5" id="KW-0811">Translocation</keyword>
<evidence type="ECO:0000256" key="5">
    <source>
        <dbReference type="ARBA" id="ARBA00023010"/>
    </source>
</evidence>
<evidence type="ECO:0000313" key="10">
    <source>
        <dbReference type="EMBL" id="KAK3670160.1"/>
    </source>
</evidence>
<feature type="compositionally biased region" description="Polar residues" evidence="9">
    <location>
        <begin position="71"/>
        <end position="102"/>
    </location>
</feature>
<evidence type="ECO:0000256" key="9">
    <source>
        <dbReference type="SAM" id="MobiDB-lite"/>
    </source>
</evidence>